<dbReference type="OMA" id="PWIRENW"/>
<comment type="cofactor">
    <cofactor evidence="1">
        <name>Mn(2+)</name>
        <dbReference type="ChEBI" id="CHEBI:29035"/>
    </cofactor>
</comment>
<dbReference type="InterPro" id="IPR051547">
    <property type="entry name" value="TDP2-like"/>
</dbReference>
<keyword evidence="5" id="KW-0479">Metal-binding</keyword>
<evidence type="ECO:0000256" key="1">
    <source>
        <dbReference type="ARBA" id="ARBA00001936"/>
    </source>
</evidence>
<feature type="domain" description="Endonuclease/exonuclease/phosphatase" evidence="11">
    <location>
        <begin position="38"/>
        <end position="283"/>
    </location>
</feature>
<dbReference type="RefSeq" id="XP_013960981.1">
    <property type="nucleotide sequence ID" value="XM_014105506.1"/>
</dbReference>
<evidence type="ECO:0000256" key="9">
    <source>
        <dbReference type="ARBA" id="ARBA00023204"/>
    </source>
</evidence>
<dbReference type="PANTHER" id="PTHR15822">
    <property type="entry name" value="TRAF AND TNF RECEPTOR-ASSOCIATED PROTEIN"/>
    <property type="match status" value="1"/>
</dbReference>
<keyword evidence="10" id="KW-0539">Nucleus</keyword>
<gene>
    <name evidence="12" type="ORF">TRIVIDRAFT_187778</name>
</gene>
<name>G9MFK7_HYPVG</name>
<sequence>MTVPRISRLLSSFRPSTRCWAPIPLRLPTVYNVGQYRLLQTDASDVIFLQEVNYDAYAHLLRDTRIRDGYFITDAEDKTAFDDVPFTTITLLSKASFTCRNTPGNKLVGPVTRHKFPSHYGREALSTEVFLPLSSCDDGWRCLRLINVHLDSLSSTLHYRKEQMAIVASILHEDIYQTEEGQGGLGLAAGDFNAISPEDQELIAKNKLTDAWVQLHGDNIARYGGSTWGNAKDKRWDRQRPGRLDRVAMTGGLETLKMDILRPGTITLPKPGKENDEISWSDHAGLRCTFRICY</sequence>
<evidence type="ECO:0000256" key="7">
    <source>
        <dbReference type="ARBA" id="ARBA00022801"/>
    </source>
</evidence>
<evidence type="ECO:0000256" key="2">
    <source>
        <dbReference type="ARBA" id="ARBA00001946"/>
    </source>
</evidence>
<keyword evidence="13" id="KW-1185">Reference proteome</keyword>
<keyword evidence="9" id="KW-0234">DNA repair</keyword>
<dbReference type="PANTHER" id="PTHR15822:SF4">
    <property type="entry name" value="TYROSYL-DNA PHOSPHODIESTERASE 2"/>
    <property type="match status" value="1"/>
</dbReference>
<dbReference type="VEuPathDB" id="FungiDB:TRIVIDRAFT_187778"/>
<proteinExistence type="predicted"/>
<evidence type="ECO:0000256" key="8">
    <source>
        <dbReference type="ARBA" id="ARBA00022842"/>
    </source>
</evidence>
<organism evidence="12 13">
    <name type="scientific">Hypocrea virens (strain Gv29-8 / FGSC 10586)</name>
    <name type="common">Gliocladium virens</name>
    <name type="synonym">Trichoderma virens</name>
    <dbReference type="NCBI Taxonomy" id="413071"/>
    <lineage>
        <taxon>Eukaryota</taxon>
        <taxon>Fungi</taxon>
        <taxon>Dikarya</taxon>
        <taxon>Ascomycota</taxon>
        <taxon>Pezizomycotina</taxon>
        <taxon>Sordariomycetes</taxon>
        <taxon>Hypocreomycetidae</taxon>
        <taxon>Hypocreales</taxon>
        <taxon>Hypocreaceae</taxon>
        <taxon>Trichoderma</taxon>
    </lineage>
</organism>
<dbReference type="InterPro" id="IPR036691">
    <property type="entry name" value="Endo/exonu/phosph_ase_sf"/>
</dbReference>
<dbReference type="GO" id="GO:0004518">
    <property type="term" value="F:nuclease activity"/>
    <property type="evidence" value="ECO:0007669"/>
    <property type="project" value="UniProtKB-KW"/>
</dbReference>
<dbReference type="OrthoDB" id="9975959at2759"/>
<accession>G9MFK7</accession>
<reference evidence="12 13" key="1">
    <citation type="journal article" date="2011" name="Genome Biol.">
        <title>Comparative genome sequence analysis underscores mycoparasitism as the ancestral life style of Trichoderma.</title>
        <authorList>
            <person name="Kubicek C.P."/>
            <person name="Herrera-Estrella A."/>
            <person name="Seidl-Seiboth V."/>
            <person name="Martinez D.A."/>
            <person name="Druzhinina I.S."/>
            <person name="Thon M."/>
            <person name="Zeilinger S."/>
            <person name="Casas-Flores S."/>
            <person name="Horwitz B.A."/>
            <person name="Mukherjee P.K."/>
            <person name="Mukherjee M."/>
            <person name="Kredics L."/>
            <person name="Alcaraz L.D."/>
            <person name="Aerts A."/>
            <person name="Antal Z."/>
            <person name="Atanasova L."/>
            <person name="Cervantes-Badillo M.G."/>
            <person name="Challacombe J."/>
            <person name="Chertkov O."/>
            <person name="McCluskey K."/>
            <person name="Coulpier F."/>
            <person name="Deshpande N."/>
            <person name="von Doehren H."/>
            <person name="Ebbole D.J."/>
            <person name="Esquivel-Naranjo E.U."/>
            <person name="Fekete E."/>
            <person name="Flipphi M."/>
            <person name="Glaser F."/>
            <person name="Gomez-Rodriguez E.Y."/>
            <person name="Gruber S."/>
            <person name="Han C."/>
            <person name="Henrissat B."/>
            <person name="Hermosa R."/>
            <person name="Hernandez-Onate M."/>
            <person name="Karaffa L."/>
            <person name="Kosti I."/>
            <person name="Le Crom S."/>
            <person name="Lindquist E."/>
            <person name="Lucas S."/>
            <person name="Luebeck M."/>
            <person name="Luebeck P.S."/>
            <person name="Margeot A."/>
            <person name="Metz B."/>
            <person name="Misra M."/>
            <person name="Nevalainen H."/>
            <person name="Omann M."/>
            <person name="Packer N."/>
            <person name="Perrone G."/>
            <person name="Uresti-Rivera E.E."/>
            <person name="Salamov A."/>
            <person name="Schmoll M."/>
            <person name="Seiboth B."/>
            <person name="Shapiro H."/>
            <person name="Sukno S."/>
            <person name="Tamayo-Ramos J.A."/>
            <person name="Tisch D."/>
            <person name="Wiest A."/>
            <person name="Wilkinson H.H."/>
            <person name="Zhang M."/>
            <person name="Coutinho P.M."/>
            <person name="Kenerley C.M."/>
            <person name="Monte E."/>
            <person name="Baker S.E."/>
            <person name="Grigoriev I.V."/>
        </authorList>
    </citation>
    <scope>NUCLEOTIDE SEQUENCE [LARGE SCALE GENOMIC DNA]</scope>
    <source>
        <strain evidence="13">Gv29-8 / FGSC 10586</strain>
    </source>
</reference>
<dbReference type="GO" id="GO:0006302">
    <property type="term" value="P:double-strand break repair"/>
    <property type="evidence" value="ECO:0007669"/>
    <property type="project" value="TreeGrafter"/>
</dbReference>
<dbReference type="SUPFAM" id="SSF56219">
    <property type="entry name" value="DNase I-like"/>
    <property type="match status" value="1"/>
</dbReference>
<comment type="caution">
    <text evidence="12">The sequence shown here is derived from an EMBL/GenBank/DDBJ whole genome shotgun (WGS) entry which is preliminary data.</text>
</comment>
<evidence type="ECO:0000256" key="6">
    <source>
        <dbReference type="ARBA" id="ARBA00022763"/>
    </source>
</evidence>
<evidence type="ECO:0000256" key="3">
    <source>
        <dbReference type="ARBA" id="ARBA00004322"/>
    </source>
</evidence>
<dbReference type="GO" id="GO:0003697">
    <property type="term" value="F:single-stranded DNA binding"/>
    <property type="evidence" value="ECO:0007669"/>
    <property type="project" value="TreeGrafter"/>
</dbReference>
<keyword evidence="7" id="KW-0378">Hydrolase</keyword>
<keyword evidence="4" id="KW-0540">Nuclease</keyword>
<dbReference type="GO" id="GO:0070260">
    <property type="term" value="F:5'-tyrosyl-DNA phosphodiesterase activity"/>
    <property type="evidence" value="ECO:0007669"/>
    <property type="project" value="TreeGrafter"/>
</dbReference>
<dbReference type="eggNOG" id="ENOG502S394">
    <property type="taxonomic scope" value="Eukaryota"/>
</dbReference>
<dbReference type="Proteomes" id="UP000007115">
    <property type="component" value="Unassembled WGS sequence"/>
</dbReference>
<dbReference type="Pfam" id="PF03372">
    <property type="entry name" value="Exo_endo_phos"/>
    <property type="match status" value="1"/>
</dbReference>
<protein>
    <recommendedName>
        <fullName evidence="11">Endonuclease/exonuclease/phosphatase domain-containing protein</fullName>
    </recommendedName>
</protein>
<evidence type="ECO:0000313" key="13">
    <source>
        <dbReference type="Proteomes" id="UP000007115"/>
    </source>
</evidence>
<dbReference type="EMBL" id="ABDF02000001">
    <property type="protein sequence ID" value="EHK26758.1"/>
    <property type="molecule type" value="Genomic_DNA"/>
</dbReference>
<evidence type="ECO:0000256" key="5">
    <source>
        <dbReference type="ARBA" id="ARBA00022723"/>
    </source>
</evidence>
<dbReference type="GO" id="GO:0005737">
    <property type="term" value="C:cytoplasm"/>
    <property type="evidence" value="ECO:0007669"/>
    <property type="project" value="TreeGrafter"/>
</dbReference>
<evidence type="ECO:0000259" key="11">
    <source>
        <dbReference type="Pfam" id="PF03372"/>
    </source>
</evidence>
<evidence type="ECO:0000313" key="12">
    <source>
        <dbReference type="EMBL" id="EHK26758.1"/>
    </source>
</evidence>
<dbReference type="GeneID" id="25789303"/>
<evidence type="ECO:0000256" key="10">
    <source>
        <dbReference type="ARBA" id="ARBA00023242"/>
    </source>
</evidence>
<dbReference type="GO" id="GO:0046872">
    <property type="term" value="F:metal ion binding"/>
    <property type="evidence" value="ECO:0007669"/>
    <property type="project" value="UniProtKB-KW"/>
</dbReference>
<dbReference type="InterPro" id="IPR005135">
    <property type="entry name" value="Endo/exonuclease/phosphatase"/>
</dbReference>
<keyword evidence="8" id="KW-0460">Magnesium</keyword>
<dbReference type="HOGENOM" id="CLU_042307_1_1_1"/>
<evidence type="ECO:0000256" key="4">
    <source>
        <dbReference type="ARBA" id="ARBA00022722"/>
    </source>
</evidence>
<dbReference type="InParanoid" id="G9MFK7"/>
<keyword evidence="6" id="KW-0227">DNA damage</keyword>
<comment type="subcellular location">
    <subcellularLocation>
        <location evidence="3">Nucleus</location>
        <location evidence="3">PML body</location>
    </subcellularLocation>
</comment>
<dbReference type="Gene3D" id="3.60.10.10">
    <property type="entry name" value="Endonuclease/exonuclease/phosphatase"/>
    <property type="match status" value="1"/>
</dbReference>
<dbReference type="AlphaFoldDB" id="G9MFK7"/>
<comment type="cofactor">
    <cofactor evidence="2">
        <name>Mg(2+)</name>
        <dbReference type="ChEBI" id="CHEBI:18420"/>
    </cofactor>
</comment>